<comment type="similarity">
    <text evidence="2">Belongs to the bacterial solute-binding protein 1 family.</text>
</comment>
<accession>A0ABZ2K2A1</accession>
<reference evidence="4 5" key="1">
    <citation type="submission" date="2021-12" db="EMBL/GenBank/DDBJ databases">
        <title>Discovery of the Pendulisporaceae a myxobacterial family with distinct sporulation behavior and unique specialized metabolism.</title>
        <authorList>
            <person name="Garcia R."/>
            <person name="Popoff A."/>
            <person name="Bader C.D."/>
            <person name="Loehr J."/>
            <person name="Walesch S."/>
            <person name="Walt C."/>
            <person name="Boldt J."/>
            <person name="Bunk B."/>
            <person name="Haeckl F.J.F.P.J."/>
            <person name="Gunesch A.P."/>
            <person name="Birkelbach J."/>
            <person name="Nuebel U."/>
            <person name="Pietschmann T."/>
            <person name="Bach T."/>
            <person name="Mueller R."/>
        </authorList>
    </citation>
    <scope>NUCLEOTIDE SEQUENCE [LARGE SCALE GENOMIC DNA]</scope>
    <source>
        <strain evidence="4 5">MSr12523</strain>
    </source>
</reference>
<evidence type="ECO:0000256" key="3">
    <source>
        <dbReference type="SAM" id="Phobius"/>
    </source>
</evidence>
<evidence type="ECO:0000256" key="2">
    <source>
        <dbReference type="ARBA" id="ARBA00008520"/>
    </source>
</evidence>
<dbReference type="CDD" id="cd13585">
    <property type="entry name" value="PBP2_TMBP_like"/>
    <property type="match status" value="1"/>
</dbReference>
<dbReference type="EMBL" id="CP089982">
    <property type="protein sequence ID" value="WXA91235.1"/>
    <property type="molecule type" value="Genomic_DNA"/>
</dbReference>
<organism evidence="4 5">
    <name type="scientific">Pendulispora brunnea</name>
    <dbReference type="NCBI Taxonomy" id="2905690"/>
    <lineage>
        <taxon>Bacteria</taxon>
        <taxon>Pseudomonadati</taxon>
        <taxon>Myxococcota</taxon>
        <taxon>Myxococcia</taxon>
        <taxon>Myxococcales</taxon>
        <taxon>Sorangiineae</taxon>
        <taxon>Pendulisporaceae</taxon>
        <taxon>Pendulispora</taxon>
    </lineage>
</organism>
<protein>
    <submittedName>
        <fullName evidence="4">Sugar ABC transporter substrate-binding protein</fullName>
    </submittedName>
</protein>
<evidence type="ECO:0000256" key="1">
    <source>
        <dbReference type="ARBA" id="ARBA00004418"/>
    </source>
</evidence>
<keyword evidence="3" id="KW-0812">Transmembrane</keyword>
<dbReference type="PANTHER" id="PTHR43649:SF12">
    <property type="entry name" value="DIACETYLCHITOBIOSE BINDING PROTEIN DASA"/>
    <property type="match status" value="1"/>
</dbReference>
<dbReference type="Pfam" id="PF01547">
    <property type="entry name" value="SBP_bac_1"/>
    <property type="match status" value="1"/>
</dbReference>
<evidence type="ECO:0000313" key="4">
    <source>
        <dbReference type="EMBL" id="WXA91235.1"/>
    </source>
</evidence>
<dbReference type="InterPro" id="IPR006059">
    <property type="entry name" value="SBP"/>
</dbReference>
<dbReference type="RefSeq" id="WP_394841855.1">
    <property type="nucleotide sequence ID" value="NZ_CP089982.1"/>
</dbReference>
<dbReference type="Gene3D" id="3.40.190.10">
    <property type="entry name" value="Periplasmic binding protein-like II"/>
    <property type="match status" value="2"/>
</dbReference>
<dbReference type="InterPro" id="IPR050490">
    <property type="entry name" value="Bact_solute-bd_prot1"/>
</dbReference>
<feature type="transmembrane region" description="Helical" evidence="3">
    <location>
        <begin position="12"/>
        <end position="32"/>
    </location>
</feature>
<proteinExistence type="inferred from homology"/>
<sequence>MTNDTGKRVSIRTIVTIALVALVALIAGTLFGSRHPDGIVAPDSSAMSARAGSGQRLVLLTLTPHVRAAETAAKLFEKETGAVFQVKVVNYEAVGDTILKDHASNSPQIDVFEMHYADLAMLVAKGAVMDLTRFIEENADAIRPDDFIPGLYDHYTLYQGKRWALPNDADTHVLFYRKSLLAKYGLRPPETWDDYTHVAKIITERERSNGIYGSAIMARDVPMMIVSSFMNRLAAYGGELMDEQRHPEVNSPEAVTALEAMIEHAKYALPTPLETDFDVSRLAFLSGRVAMVEQWTDIGVMAEDPTQSTIRGDWGVVPMPKGKGPKAKHASSLNGGYAVAIASSTKEPEIAKAYVRFVSRRDTMLTLNRVNGGFDPARPSILSSPEFERFAPQVSAIERMAFSNPMIAWPKVPQTPALMNALTDHLVHALEHQETPRQALNAAQAEWQKILSHDE</sequence>
<comment type="subcellular location">
    <subcellularLocation>
        <location evidence="1">Periplasm</location>
    </subcellularLocation>
</comment>
<keyword evidence="5" id="KW-1185">Reference proteome</keyword>
<keyword evidence="3" id="KW-0472">Membrane</keyword>
<dbReference type="SUPFAM" id="SSF53850">
    <property type="entry name" value="Periplasmic binding protein-like II"/>
    <property type="match status" value="1"/>
</dbReference>
<evidence type="ECO:0000313" key="5">
    <source>
        <dbReference type="Proteomes" id="UP001379533"/>
    </source>
</evidence>
<keyword evidence="3" id="KW-1133">Transmembrane helix</keyword>
<dbReference type="Proteomes" id="UP001379533">
    <property type="component" value="Chromosome"/>
</dbReference>
<gene>
    <name evidence="4" type="ORF">LZC95_32865</name>
</gene>
<name>A0ABZ2K2A1_9BACT</name>
<dbReference type="PANTHER" id="PTHR43649">
    <property type="entry name" value="ARABINOSE-BINDING PROTEIN-RELATED"/>
    <property type="match status" value="1"/>
</dbReference>